<dbReference type="WBParaSite" id="PDA_v2.g12361.t1">
    <property type="protein sequence ID" value="PDA_v2.g12361.t1"/>
    <property type="gene ID" value="PDA_v2.g12361"/>
</dbReference>
<dbReference type="AlphaFoldDB" id="A0A914PCA8"/>
<reference evidence="2" key="1">
    <citation type="submission" date="2022-11" db="UniProtKB">
        <authorList>
            <consortium name="WormBaseParasite"/>
        </authorList>
    </citation>
    <scope>IDENTIFICATION</scope>
</reference>
<evidence type="ECO:0000313" key="1">
    <source>
        <dbReference type="Proteomes" id="UP000887578"/>
    </source>
</evidence>
<dbReference type="PANTHER" id="PTHR44147">
    <property type="entry name" value="DEHYDROGENASE/REDUCTASE SDR FAMILY MEMBER 1"/>
    <property type="match status" value="1"/>
</dbReference>
<dbReference type="InterPro" id="IPR002347">
    <property type="entry name" value="SDR_fam"/>
</dbReference>
<proteinExistence type="predicted"/>
<evidence type="ECO:0000313" key="2">
    <source>
        <dbReference type="WBParaSite" id="PDA_v2.g12361.t1"/>
    </source>
</evidence>
<dbReference type="PANTHER" id="PTHR44147:SF2">
    <property type="entry name" value="DEHYDROGENASE_REDUCTASE SDR FAMILY MEMBER 1"/>
    <property type="match status" value="1"/>
</dbReference>
<dbReference type="PRINTS" id="PR00081">
    <property type="entry name" value="GDHRDH"/>
</dbReference>
<protein>
    <submittedName>
        <fullName evidence="2">Uncharacterized protein</fullName>
    </submittedName>
</protein>
<accession>A0A914PCA8</accession>
<dbReference type="InterPro" id="IPR036291">
    <property type="entry name" value="NAD(P)-bd_dom_sf"/>
</dbReference>
<dbReference type="Pfam" id="PF00106">
    <property type="entry name" value="adh_short"/>
    <property type="match status" value="1"/>
</dbReference>
<organism evidence="1 2">
    <name type="scientific">Panagrolaimus davidi</name>
    <dbReference type="NCBI Taxonomy" id="227884"/>
    <lineage>
        <taxon>Eukaryota</taxon>
        <taxon>Metazoa</taxon>
        <taxon>Ecdysozoa</taxon>
        <taxon>Nematoda</taxon>
        <taxon>Chromadorea</taxon>
        <taxon>Rhabditida</taxon>
        <taxon>Tylenchina</taxon>
        <taxon>Panagrolaimomorpha</taxon>
        <taxon>Panagrolaimoidea</taxon>
        <taxon>Panagrolaimidae</taxon>
        <taxon>Panagrolaimus</taxon>
    </lineage>
</organism>
<sequence length="226" mass="24297">MSAVQRPLSNHVALVTGASRGVGRGIALQLGEAGAKVYVTGRPQKNLAGKQSSLENVAAEIIERGGVGIPIFCDHSDPENVKELFEQIKTENNGQLDILVNNAYSDVDILFDNTTRKFYDYDPVESFDSANNVGFRNHYICSVYASRLMIPRKQGLIVTISSPAGMGYIFDVALGIGKAGCDKLASDMTVDLLNTGVLSVSLWPGAVKTEAVQEALLKCDNDNVSQ</sequence>
<name>A0A914PCA8_9BILA</name>
<dbReference type="Proteomes" id="UP000887578">
    <property type="component" value="Unplaced"/>
</dbReference>
<keyword evidence="1" id="KW-1185">Reference proteome</keyword>
<dbReference type="Gene3D" id="3.40.50.720">
    <property type="entry name" value="NAD(P)-binding Rossmann-like Domain"/>
    <property type="match status" value="1"/>
</dbReference>
<dbReference type="SUPFAM" id="SSF51735">
    <property type="entry name" value="NAD(P)-binding Rossmann-fold domains"/>
    <property type="match status" value="1"/>
</dbReference>